<dbReference type="PANTHER" id="PTHR31087:SF153">
    <property type="entry name" value="PROTEIN LURP-ONE-RELATED 11"/>
    <property type="match status" value="1"/>
</dbReference>
<name>A5C6C1_VITVI</name>
<dbReference type="PANTHER" id="PTHR31087">
    <property type="match status" value="1"/>
</dbReference>
<comment type="similarity">
    <text evidence="1">Belongs to the LOR family.</text>
</comment>
<accession>A5C6C1</accession>
<organism evidence="3">
    <name type="scientific">Vitis vinifera</name>
    <name type="common">Grape</name>
    <dbReference type="NCBI Taxonomy" id="29760"/>
    <lineage>
        <taxon>Eukaryota</taxon>
        <taxon>Viridiplantae</taxon>
        <taxon>Streptophyta</taxon>
        <taxon>Embryophyta</taxon>
        <taxon>Tracheophyta</taxon>
        <taxon>Spermatophyta</taxon>
        <taxon>Magnoliopsida</taxon>
        <taxon>eudicotyledons</taxon>
        <taxon>Gunneridae</taxon>
        <taxon>Pentapetalae</taxon>
        <taxon>rosids</taxon>
        <taxon>Vitales</taxon>
        <taxon>Vitaceae</taxon>
        <taxon>Viteae</taxon>
        <taxon>Vitis</taxon>
    </lineage>
</organism>
<sequence length="149" mass="16324">MAKVHPQMPAAVPPPPPPPSDSCITSRRETFTLWMKSLVIQGNGYTVFNSDGEIVYRIDNYDKKCSSEVYLMDLQGKVLFTILQRGLAGKSTFKIVNSEGGVMAEVKQKQTSSGVVLGDDVLNLVVEPHVDHSLVMALVAVCGLIHHRM</sequence>
<protein>
    <recommendedName>
        <fullName evidence="4">Protein LURP-one-related 4</fullName>
    </recommendedName>
</protein>
<dbReference type="InterPro" id="IPR038595">
    <property type="entry name" value="LOR_sf"/>
</dbReference>
<gene>
    <name evidence="3" type="ORF">VITISV_020974</name>
</gene>
<dbReference type="InterPro" id="IPR025659">
    <property type="entry name" value="Tubby-like_C"/>
</dbReference>
<evidence type="ECO:0008006" key="4">
    <source>
        <dbReference type="Google" id="ProtNLM"/>
    </source>
</evidence>
<feature type="region of interest" description="Disordered" evidence="2">
    <location>
        <begin position="1"/>
        <end position="22"/>
    </location>
</feature>
<feature type="compositionally biased region" description="Pro residues" evidence="2">
    <location>
        <begin position="11"/>
        <end position="20"/>
    </location>
</feature>
<evidence type="ECO:0000256" key="1">
    <source>
        <dbReference type="ARBA" id="ARBA00005437"/>
    </source>
</evidence>
<reference evidence="3" key="1">
    <citation type="journal article" date="2007" name="PLoS ONE">
        <title>The first genome sequence of an elite grapevine cultivar (Pinot noir Vitis vinifera L.): coping with a highly heterozygous genome.</title>
        <authorList>
            <person name="Velasco R."/>
            <person name="Zharkikh A."/>
            <person name="Troggio M."/>
            <person name="Cartwright D.A."/>
            <person name="Cestaro A."/>
            <person name="Pruss D."/>
            <person name="Pindo M."/>
            <person name="FitzGerald L.M."/>
            <person name="Vezzulli S."/>
            <person name="Reid J."/>
            <person name="Malacarne G."/>
            <person name="Iliev D."/>
            <person name="Coppola G."/>
            <person name="Wardell B."/>
            <person name="Micheletti D."/>
            <person name="Macalma T."/>
            <person name="Facci M."/>
            <person name="Mitchell J.T."/>
            <person name="Perazzolli M."/>
            <person name="Eldredge G."/>
            <person name="Gatto P."/>
            <person name="Oyzerski R."/>
            <person name="Moretto M."/>
            <person name="Gutin N."/>
            <person name="Stefanini M."/>
            <person name="Chen Y."/>
            <person name="Segala C."/>
            <person name="Davenport C."/>
            <person name="Dematte L."/>
            <person name="Mraz A."/>
            <person name="Battilana J."/>
            <person name="Stormo K."/>
            <person name="Costa F."/>
            <person name="Tao Q."/>
            <person name="Si-Ammour A."/>
            <person name="Harkins T."/>
            <person name="Lackey A."/>
            <person name="Perbost C."/>
            <person name="Taillon B."/>
            <person name="Stella A."/>
            <person name="Solovyev V."/>
            <person name="Fawcett J.A."/>
            <person name="Sterck L."/>
            <person name="Vandepoele K."/>
            <person name="Grando S.M."/>
            <person name="Toppo S."/>
            <person name="Moser C."/>
            <person name="Lanchbury J."/>
            <person name="Bogden R."/>
            <person name="Skolnick M."/>
            <person name="Sgaramella V."/>
            <person name="Bhatnagar S.K."/>
            <person name="Fontana P."/>
            <person name="Gutin A."/>
            <person name="Van de Peer Y."/>
            <person name="Salamini F."/>
            <person name="Viola R."/>
        </authorList>
    </citation>
    <scope>NUCLEOTIDE SEQUENCE</scope>
</reference>
<proteinExistence type="inferred from homology"/>
<evidence type="ECO:0000256" key="2">
    <source>
        <dbReference type="SAM" id="MobiDB-lite"/>
    </source>
</evidence>
<evidence type="ECO:0000313" key="3">
    <source>
        <dbReference type="EMBL" id="CAN66407.1"/>
    </source>
</evidence>
<dbReference type="SUPFAM" id="SSF54518">
    <property type="entry name" value="Tubby C-terminal domain-like"/>
    <property type="match status" value="1"/>
</dbReference>
<dbReference type="Pfam" id="PF04525">
    <property type="entry name" value="LOR"/>
    <property type="match status" value="1"/>
</dbReference>
<dbReference type="InterPro" id="IPR007612">
    <property type="entry name" value="LOR"/>
</dbReference>
<dbReference type="ExpressionAtlas" id="A5C6C1">
    <property type="expression patterns" value="baseline"/>
</dbReference>
<dbReference type="Gene3D" id="2.40.160.200">
    <property type="entry name" value="LURP1-related"/>
    <property type="match status" value="1"/>
</dbReference>
<dbReference type="EMBL" id="AM483883">
    <property type="protein sequence ID" value="CAN66407.1"/>
    <property type="molecule type" value="Genomic_DNA"/>
</dbReference>
<dbReference type="AlphaFoldDB" id="A5C6C1"/>